<protein>
    <submittedName>
        <fullName evidence="3">Uncharacterized protein</fullName>
    </submittedName>
</protein>
<keyword evidence="2" id="KW-1185">Reference proteome</keyword>
<organism evidence="2 3">
    <name type="scientific">Heterorhabditis bacteriophora</name>
    <name type="common">Entomopathogenic nematode worm</name>
    <dbReference type="NCBI Taxonomy" id="37862"/>
    <lineage>
        <taxon>Eukaryota</taxon>
        <taxon>Metazoa</taxon>
        <taxon>Ecdysozoa</taxon>
        <taxon>Nematoda</taxon>
        <taxon>Chromadorea</taxon>
        <taxon>Rhabditida</taxon>
        <taxon>Rhabditina</taxon>
        <taxon>Rhabditomorpha</taxon>
        <taxon>Strongyloidea</taxon>
        <taxon>Heterorhabditidae</taxon>
        <taxon>Heterorhabditis</taxon>
    </lineage>
</organism>
<dbReference type="WBParaSite" id="Hba_12469">
    <property type="protein sequence ID" value="Hba_12469"/>
    <property type="gene ID" value="Hba_12469"/>
</dbReference>
<sequence length="65" mass="7418">MQLKCVVDSTCDITQDKVTFKRLLHKPKCEKLSGVNSRESDRERPAGSNGIECRNGNDSWDRHNN</sequence>
<dbReference type="AlphaFoldDB" id="A0A1I7X4T0"/>
<evidence type="ECO:0000256" key="1">
    <source>
        <dbReference type="SAM" id="MobiDB-lite"/>
    </source>
</evidence>
<accession>A0A1I7X4T0</accession>
<evidence type="ECO:0000313" key="2">
    <source>
        <dbReference type="Proteomes" id="UP000095283"/>
    </source>
</evidence>
<name>A0A1I7X4T0_HETBA</name>
<reference evidence="3" key="1">
    <citation type="submission" date="2016-11" db="UniProtKB">
        <authorList>
            <consortium name="WormBaseParasite"/>
        </authorList>
    </citation>
    <scope>IDENTIFICATION</scope>
</reference>
<dbReference type="Proteomes" id="UP000095283">
    <property type="component" value="Unplaced"/>
</dbReference>
<evidence type="ECO:0000313" key="3">
    <source>
        <dbReference type="WBParaSite" id="Hba_12469"/>
    </source>
</evidence>
<feature type="region of interest" description="Disordered" evidence="1">
    <location>
        <begin position="31"/>
        <end position="65"/>
    </location>
</feature>
<proteinExistence type="predicted"/>